<keyword evidence="3" id="KW-1185">Reference proteome</keyword>
<organism evidence="2 3">
    <name type="scientific">Anisodus tanguticus</name>
    <dbReference type="NCBI Taxonomy" id="243964"/>
    <lineage>
        <taxon>Eukaryota</taxon>
        <taxon>Viridiplantae</taxon>
        <taxon>Streptophyta</taxon>
        <taxon>Embryophyta</taxon>
        <taxon>Tracheophyta</taxon>
        <taxon>Spermatophyta</taxon>
        <taxon>Magnoliopsida</taxon>
        <taxon>eudicotyledons</taxon>
        <taxon>Gunneridae</taxon>
        <taxon>Pentapetalae</taxon>
        <taxon>asterids</taxon>
        <taxon>lamiids</taxon>
        <taxon>Solanales</taxon>
        <taxon>Solanaceae</taxon>
        <taxon>Solanoideae</taxon>
        <taxon>Hyoscyameae</taxon>
        <taxon>Anisodus</taxon>
    </lineage>
</organism>
<name>A0AAE1V268_9SOLA</name>
<evidence type="ECO:0000313" key="2">
    <source>
        <dbReference type="EMBL" id="KAK4345250.1"/>
    </source>
</evidence>
<accession>A0AAE1V268</accession>
<dbReference type="AlphaFoldDB" id="A0AAE1V268"/>
<reference evidence="2" key="1">
    <citation type="submission" date="2023-12" db="EMBL/GenBank/DDBJ databases">
        <title>Genome assembly of Anisodus tanguticus.</title>
        <authorList>
            <person name="Wang Y.-J."/>
        </authorList>
    </citation>
    <scope>NUCLEOTIDE SEQUENCE</scope>
    <source>
        <strain evidence="2">KB-2021</strain>
        <tissue evidence="2">Leaf</tissue>
    </source>
</reference>
<sequence length="97" mass="11547">MQAVRGQRFWKAEAAHAMLPPDVVKQVGRPKMKRNRELDEARKRKGEWSQFRKGTQMTCSNCGEPNHNARGEVYWEQFKLKERKKANDWQQFTIKNN</sequence>
<proteinExistence type="predicted"/>
<evidence type="ECO:0000256" key="1">
    <source>
        <dbReference type="SAM" id="MobiDB-lite"/>
    </source>
</evidence>
<evidence type="ECO:0000313" key="3">
    <source>
        <dbReference type="Proteomes" id="UP001291623"/>
    </source>
</evidence>
<dbReference type="Proteomes" id="UP001291623">
    <property type="component" value="Unassembled WGS sequence"/>
</dbReference>
<gene>
    <name evidence="2" type="ORF">RND71_035426</name>
</gene>
<comment type="caution">
    <text evidence="2">The sequence shown here is derived from an EMBL/GenBank/DDBJ whole genome shotgun (WGS) entry which is preliminary data.</text>
</comment>
<feature type="region of interest" description="Disordered" evidence="1">
    <location>
        <begin position="29"/>
        <end position="49"/>
    </location>
</feature>
<protein>
    <submittedName>
        <fullName evidence="2">Uncharacterized protein</fullName>
    </submittedName>
</protein>
<dbReference type="EMBL" id="JAVYJV010000019">
    <property type="protein sequence ID" value="KAK4345250.1"/>
    <property type="molecule type" value="Genomic_DNA"/>
</dbReference>